<evidence type="ECO:0000256" key="1">
    <source>
        <dbReference type="ARBA" id="ARBA00004651"/>
    </source>
</evidence>
<feature type="transmembrane region" description="Helical" evidence="9">
    <location>
        <begin position="211"/>
        <end position="235"/>
    </location>
</feature>
<evidence type="ECO:0000256" key="4">
    <source>
        <dbReference type="ARBA" id="ARBA00022692"/>
    </source>
</evidence>
<feature type="transmembrane region" description="Helical" evidence="9">
    <location>
        <begin position="307"/>
        <end position="328"/>
    </location>
</feature>
<evidence type="ECO:0000256" key="3">
    <source>
        <dbReference type="ARBA" id="ARBA00022475"/>
    </source>
</evidence>
<keyword evidence="3" id="KW-1003">Cell membrane</keyword>
<comment type="similarity">
    <text evidence="7">Belongs to the amino acid-polyamine-organocation (APC) superfamily. Polyamine:cation symporter (PHS) (TC 2.A.3.12) family.</text>
</comment>
<name>A0ABD3M4U1_9STRA</name>
<dbReference type="Gene3D" id="1.20.1740.10">
    <property type="entry name" value="Amino acid/polyamine transporter I"/>
    <property type="match status" value="1"/>
</dbReference>
<feature type="transmembrane region" description="Helical" evidence="9">
    <location>
        <begin position="187"/>
        <end position="204"/>
    </location>
</feature>
<evidence type="ECO:0000256" key="6">
    <source>
        <dbReference type="ARBA" id="ARBA00023136"/>
    </source>
</evidence>
<dbReference type="Pfam" id="PF13520">
    <property type="entry name" value="AA_permease_2"/>
    <property type="match status" value="1"/>
</dbReference>
<keyword evidence="2" id="KW-0813">Transport</keyword>
<dbReference type="GO" id="GO:0005886">
    <property type="term" value="C:plasma membrane"/>
    <property type="evidence" value="ECO:0007669"/>
    <property type="project" value="UniProtKB-SubCell"/>
</dbReference>
<feature type="transmembrane region" description="Helical" evidence="9">
    <location>
        <begin position="74"/>
        <end position="92"/>
    </location>
</feature>
<accession>A0ABD3M4U1</accession>
<organism evidence="10 11">
    <name type="scientific">Discostella pseudostelligera</name>
    <dbReference type="NCBI Taxonomy" id="259834"/>
    <lineage>
        <taxon>Eukaryota</taxon>
        <taxon>Sar</taxon>
        <taxon>Stramenopiles</taxon>
        <taxon>Ochrophyta</taxon>
        <taxon>Bacillariophyta</taxon>
        <taxon>Coscinodiscophyceae</taxon>
        <taxon>Thalassiosirophycidae</taxon>
        <taxon>Stephanodiscales</taxon>
        <taxon>Stephanodiscaceae</taxon>
        <taxon>Discostella</taxon>
    </lineage>
</organism>
<dbReference type="GO" id="GO:0015203">
    <property type="term" value="F:polyamine transmembrane transporter activity"/>
    <property type="evidence" value="ECO:0007669"/>
    <property type="project" value="UniProtKB-ARBA"/>
</dbReference>
<keyword evidence="4 9" id="KW-0812">Transmembrane</keyword>
<feature type="compositionally biased region" description="Polar residues" evidence="8">
    <location>
        <begin position="36"/>
        <end position="49"/>
    </location>
</feature>
<proteinExistence type="inferred from homology"/>
<dbReference type="InterPro" id="IPR044566">
    <property type="entry name" value="RMV1-like"/>
</dbReference>
<evidence type="ECO:0000256" key="9">
    <source>
        <dbReference type="SAM" id="Phobius"/>
    </source>
</evidence>
<dbReference type="InterPro" id="IPR002293">
    <property type="entry name" value="AA/rel_permease1"/>
</dbReference>
<feature type="transmembrane region" description="Helical" evidence="9">
    <location>
        <begin position="460"/>
        <end position="478"/>
    </location>
</feature>
<feature type="transmembrane region" description="Helical" evidence="9">
    <location>
        <begin position="429"/>
        <end position="448"/>
    </location>
</feature>
<comment type="caution">
    <text evidence="10">The sequence shown here is derived from an EMBL/GenBank/DDBJ whole genome shotgun (WGS) entry which is preliminary data.</text>
</comment>
<feature type="region of interest" description="Disordered" evidence="8">
    <location>
        <begin position="1"/>
        <end position="53"/>
    </location>
</feature>
<gene>
    <name evidence="10" type="ORF">ACHAWU_008674</name>
</gene>
<evidence type="ECO:0008006" key="12">
    <source>
        <dbReference type="Google" id="ProtNLM"/>
    </source>
</evidence>
<dbReference type="PIRSF" id="PIRSF006060">
    <property type="entry name" value="AA_transporter"/>
    <property type="match status" value="1"/>
</dbReference>
<evidence type="ECO:0000256" key="5">
    <source>
        <dbReference type="ARBA" id="ARBA00022989"/>
    </source>
</evidence>
<protein>
    <recommendedName>
        <fullName evidence="12">Amino acid transporter</fullName>
    </recommendedName>
</protein>
<comment type="subcellular location">
    <subcellularLocation>
        <location evidence="1">Cell membrane</location>
        <topology evidence="1">Multi-pass membrane protein</topology>
    </subcellularLocation>
</comment>
<dbReference type="PANTHER" id="PTHR45826:SF2">
    <property type="entry name" value="AMINO ACID TRANSPORTER"/>
    <property type="match status" value="1"/>
</dbReference>
<evidence type="ECO:0000313" key="11">
    <source>
        <dbReference type="Proteomes" id="UP001530293"/>
    </source>
</evidence>
<dbReference type="EMBL" id="JALLBG020000214">
    <property type="protein sequence ID" value="KAL3759065.1"/>
    <property type="molecule type" value="Genomic_DNA"/>
</dbReference>
<sequence>MASDTFPNLSEPLLPPAPASQQQDDDDEADCESQSPTQASTIASTSRVASSDEADAAGGIDPLLSSQSKTKMNGFVLAVILFFNASGGPFGIEPSLKAAGNLYAIIGFAAMPMLWSLPEAIMTYELSTMFPCASGGVRFTEEAFGEIWGLLVGYLGWISGVAYNASLPILFLSYVNNQFFPHSTENWALQYGILVGITVILTFVNYRGLEVVGGASVLIFFLTMAPFVILVIIGIPNVDTSKWLQTPSGDTTVENNSLDENGWFPLPNIAGIALRPFINNLYWNFNGFDQASHYSTTVSKKTLRNGIAGSLVLVSSAYLIPILVITGATNIEQNQWNEGSFATAGTEIGGRWLGNWIVFSSGVSLLAQFFSEMAADSMGVQGLADRGHVPSIFRHQSPYNTPTYAMLLGLVVILAMLPFSFSVIIELSNFSYCLSITIEFLAFGQLMIRRGESSAFRKTMYAMLLMAPLLFNVAVILLASYATYIYIACVFLFGILLINARRVNVSCCNTR</sequence>
<feature type="transmembrane region" description="Helical" evidence="9">
    <location>
        <begin position="147"/>
        <end position="175"/>
    </location>
</feature>
<evidence type="ECO:0000256" key="2">
    <source>
        <dbReference type="ARBA" id="ARBA00022448"/>
    </source>
</evidence>
<dbReference type="PANTHER" id="PTHR45826">
    <property type="entry name" value="POLYAMINE TRANSPORTER PUT1"/>
    <property type="match status" value="1"/>
</dbReference>
<feature type="transmembrane region" description="Helical" evidence="9">
    <location>
        <begin position="98"/>
        <end position="117"/>
    </location>
</feature>
<feature type="transmembrane region" description="Helical" evidence="9">
    <location>
        <begin position="404"/>
        <end position="423"/>
    </location>
</feature>
<evidence type="ECO:0000256" key="8">
    <source>
        <dbReference type="SAM" id="MobiDB-lite"/>
    </source>
</evidence>
<dbReference type="Proteomes" id="UP001530293">
    <property type="component" value="Unassembled WGS sequence"/>
</dbReference>
<dbReference type="AlphaFoldDB" id="A0ABD3M4U1"/>
<evidence type="ECO:0000313" key="10">
    <source>
        <dbReference type="EMBL" id="KAL3759065.1"/>
    </source>
</evidence>
<keyword evidence="5 9" id="KW-1133">Transmembrane helix</keyword>
<keyword evidence="11" id="KW-1185">Reference proteome</keyword>
<keyword evidence="6 9" id="KW-0472">Membrane</keyword>
<reference evidence="10 11" key="1">
    <citation type="submission" date="2024-10" db="EMBL/GenBank/DDBJ databases">
        <title>Updated reference genomes for cyclostephanoid diatoms.</title>
        <authorList>
            <person name="Roberts W.R."/>
            <person name="Alverson A.J."/>
        </authorList>
    </citation>
    <scope>NUCLEOTIDE SEQUENCE [LARGE SCALE GENOMIC DNA]</scope>
    <source>
        <strain evidence="10 11">AJA232-27</strain>
    </source>
</reference>
<evidence type="ECO:0000256" key="7">
    <source>
        <dbReference type="ARBA" id="ARBA00024041"/>
    </source>
</evidence>